<evidence type="ECO:0000313" key="2">
    <source>
        <dbReference type="EMBL" id="QXN88847.1"/>
    </source>
</evidence>
<sequence length="85" mass="9318">MSIRRWISTTLVTFVAAMSAAAVYAGPATAADPTCAETGESYGAYRKCELKKQQQDHEMDCDKGGDEEACAEIDRLQKLIDKIKD</sequence>
<dbReference type="EMBL" id="CP078145">
    <property type="protein sequence ID" value="QXN88847.1"/>
    <property type="molecule type" value="Genomic_DNA"/>
</dbReference>
<feature type="chain" id="PRO_5047074347" evidence="1">
    <location>
        <begin position="31"/>
        <end position="85"/>
    </location>
</feature>
<feature type="signal peptide" evidence="1">
    <location>
        <begin position="1"/>
        <end position="30"/>
    </location>
</feature>
<keyword evidence="3" id="KW-1185">Reference proteome</keyword>
<gene>
    <name evidence="2" type="ORF">KV110_25065</name>
</gene>
<protein>
    <submittedName>
        <fullName evidence="2">Uncharacterized protein</fullName>
    </submittedName>
</protein>
<accession>A0ABX8RIZ5</accession>
<dbReference type="Proteomes" id="UP000694257">
    <property type="component" value="Chromosome"/>
</dbReference>
<evidence type="ECO:0000256" key="1">
    <source>
        <dbReference type="SAM" id="SignalP"/>
    </source>
</evidence>
<keyword evidence="1" id="KW-0732">Signal</keyword>
<name>A0ABX8RIZ5_NOCIO</name>
<evidence type="ECO:0000313" key="3">
    <source>
        <dbReference type="Proteomes" id="UP000694257"/>
    </source>
</evidence>
<organism evidence="2 3">
    <name type="scientific">Nocardia iowensis</name>
    <dbReference type="NCBI Taxonomy" id="204891"/>
    <lineage>
        <taxon>Bacteria</taxon>
        <taxon>Bacillati</taxon>
        <taxon>Actinomycetota</taxon>
        <taxon>Actinomycetes</taxon>
        <taxon>Mycobacteriales</taxon>
        <taxon>Nocardiaceae</taxon>
        <taxon>Nocardia</taxon>
    </lineage>
</organism>
<proteinExistence type="predicted"/>
<reference evidence="2 3" key="1">
    <citation type="submission" date="2021-07" db="EMBL/GenBank/DDBJ databases">
        <title>Whole Genome Sequence of Nocardia Iowensis.</title>
        <authorList>
            <person name="Lamm A."/>
            <person name="Collins-Fairclough A.M."/>
            <person name="Bunk B."/>
            <person name="Sproer C."/>
        </authorList>
    </citation>
    <scope>NUCLEOTIDE SEQUENCE [LARGE SCALE GENOMIC DNA]</scope>
    <source>
        <strain evidence="2 3">NRRL 5646</strain>
    </source>
</reference>
<dbReference type="RefSeq" id="WP_218469730.1">
    <property type="nucleotide sequence ID" value="NZ_BAABJN010000003.1"/>
</dbReference>